<accession>A0AA35XVA9</accession>
<sequence>MTTFPKISAYRFSMTQRSDGMDCARFGNFNEKSRNGASCKLARELVSAGAPDAPVRLLVNGRISLEFASLHALATRTYTESAGRPRMTKWAPHPGIGGE</sequence>
<proteinExistence type="predicted"/>
<protein>
    <submittedName>
        <fullName evidence="2">Uncharacterized protein</fullName>
    </submittedName>
</protein>
<organism evidence="2 3">
    <name type="scientific">Brytella acorum</name>
    <dbReference type="NCBI Taxonomy" id="2959299"/>
    <lineage>
        <taxon>Bacteria</taxon>
        <taxon>Pseudomonadati</taxon>
        <taxon>Pseudomonadota</taxon>
        <taxon>Alphaproteobacteria</taxon>
        <taxon>Acetobacterales</taxon>
        <taxon>Acetobacteraceae</taxon>
        <taxon>Brytella</taxon>
    </lineage>
</organism>
<name>A0AA35XVA9_9PROT</name>
<comment type="caution">
    <text evidence="2">The sequence shown here is derived from an EMBL/GenBank/DDBJ whole genome shotgun (WGS) entry which is preliminary data.</text>
</comment>
<reference evidence="2" key="1">
    <citation type="submission" date="2023-03" db="EMBL/GenBank/DDBJ databases">
        <authorList>
            <person name="Cleenwerck I."/>
        </authorList>
    </citation>
    <scope>NUCLEOTIDE SEQUENCE</scope>
    <source>
        <strain evidence="2">LMG 32879</strain>
    </source>
</reference>
<evidence type="ECO:0000313" key="3">
    <source>
        <dbReference type="Proteomes" id="UP001176960"/>
    </source>
</evidence>
<feature type="region of interest" description="Disordered" evidence="1">
    <location>
        <begin position="78"/>
        <end position="99"/>
    </location>
</feature>
<keyword evidence="3" id="KW-1185">Reference proteome</keyword>
<dbReference type="AlphaFoldDB" id="A0AA35XVA9"/>
<evidence type="ECO:0000313" key="2">
    <source>
        <dbReference type="EMBL" id="CAI9119566.1"/>
    </source>
</evidence>
<dbReference type="RefSeq" id="WP_289843446.1">
    <property type="nucleotide sequence ID" value="NZ_CATKSH010000002.1"/>
</dbReference>
<gene>
    <name evidence="2" type="ORF">LMG32879_000383</name>
</gene>
<evidence type="ECO:0000256" key="1">
    <source>
        <dbReference type="SAM" id="MobiDB-lite"/>
    </source>
</evidence>
<dbReference type="Proteomes" id="UP001176960">
    <property type="component" value="Unassembled WGS sequence"/>
</dbReference>
<dbReference type="EMBL" id="CATKSH010000002">
    <property type="protein sequence ID" value="CAI9119566.1"/>
    <property type="molecule type" value="Genomic_DNA"/>
</dbReference>